<keyword evidence="10" id="KW-0804">Transcription</keyword>
<dbReference type="GO" id="GO:0003700">
    <property type="term" value="F:DNA-binding transcription factor activity"/>
    <property type="evidence" value="ECO:0007669"/>
    <property type="project" value="InterPro"/>
</dbReference>
<name>A0A7Z0WM89_9PSEU</name>
<feature type="binding site" evidence="12">
    <location>
        <position position="125"/>
    </location>
    <ligand>
        <name>Fe cation</name>
        <dbReference type="ChEBI" id="CHEBI:24875"/>
    </ligand>
</feature>
<dbReference type="CDD" id="cd07153">
    <property type="entry name" value="Fur_like"/>
    <property type="match status" value="1"/>
</dbReference>
<organism evidence="13 14">
    <name type="scientific">Actinophytocola xinjiangensis</name>
    <dbReference type="NCBI Taxonomy" id="485602"/>
    <lineage>
        <taxon>Bacteria</taxon>
        <taxon>Bacillati</taxon>
        <taxon>Actinomycetota</taxon>
        <taxon>Actinomycetes</taxon>
        <taxon>Pseudonocardiales</taxon>
        <taxon>Pseudonocardiaceae</taxon>
    </lineage>
</organism>
<evidence type="ECO:0000313" key="13">
    <source>
        <dbReference type="EMBL" id="OLF10721.1"/>
    </source>
</evidence>
<comment type="similarity">
    <text evidence="2">Belongs to the Fur family.</text>
</comment>
<keyword evidence="12" id="KW-0408">Iron</keyword>
<evidence type="ECO:0000256" key="12">
    <source>
        <dbReference type="PIRSR" id="PIRSR602481-2"/>
    </source>
</evidence>
<dbReference type="Proteomes" id="UP000185696">
    <property type="component" value="Unassembled WGS sequence"/>
</dbReference>
<evidence type="ECO:0000256" key="4">
    <source>
        <dbReference type="ARBA" id="ARBA00022490"/>
    </source>
</evidence>
<gene>
    <name evidence="13" type="ORF">BLA60_15350</name>
</gene>
<evidence type="ECO:0000256" key="6">
    <source>
        <dbReference type="ARBA" id="ARBA00022723"/>
    </source>
</evidence>
<comment type="cofactor">
    <cofactor evidence="12">
        <name>Mn(2+)</name>
        <dbReference type="ChEBI" id="CHEBI:29035"/>
    </cofactor>
    <cofactor evidence="12">
        <name>Fe(2+)</name>
        <dbReference type="ChEBI" id="CHEBI:29033"/>
    </cofactor>
    <text evidence="12">Binds 1 Mn(2+) or Fe(2+) ion per subunit.</text>
</comment>
<dbReference type="GO" id="GO:0008270">
    <property type="term" value="F:zinc ion binding"/>
    <property type="evidence" value="ECO:0007669"/>
    <property type="project" value="TreeGrafter"/>
</dbReference>
<evidence type="ECO:0000313" key="14">
    <source>
        <dbReference type="Proteomes" id="UP000185696"/>
    </source>
</evidence>
<feature type="binding site" evidence="11">
    <location>
        <position position="96"/>
    </location>
    <ligand>
        <name>Zn(2+)</name>
        <dbReference type="ChEBI" id="CHEBI:29105"/>
    </ligand>
</feature>
<reference evidence="13 14" key="1">
    <citation type="submission" date="2016-12" db="EMBL/GenBank/DDBJ databases">
        <title>The draft genome sequence of Actinophytocola xinjiangensis.</title>
        <authorList>
            <person name="Wang W."/>
            <person name="Yuan L."/>
        </authorList>
    </citation>
    <scope>NUCLEOTIDE SEQUENCE [LARGE SCALE GENOMIC DNA]</scope>
    <source>
        <strain evidence="13 14">CGMCC 4.4663</strain>
    </source>
</reference>
<dbReference type="FunFam" id="1.10.10.10:FF:000459">
    <property type="entry name" value="Ferric uptake regulation protein"/>
    <property type="match status" value="1"/>
</dbReference>
<feature type="binding site" evidence="12">
    <location>
        <position position="87"/>
    </location>
    <ligand>
        <name>Fe cation</name>
        <dbReference type="ChEBI" id="CHEBI:24875"/>
    </ligand>
</feature>
<dbReference type="InterPro" id="IPR043135">
    <property type="entry name" value="Fur_C"/>
</dbReference>
<dbReference type="Gene3D" id="1.10.10.10">
    <property type="entry name" value="Winged helix-like DNA-binding domain superfamily/Winged helix DNA-binding domain"/>
    <property type="match status" value="1"/>
</dbReference>
<evidence type="ECO:0000256" key="8">
    <source>
        <dbReference type="ARBA" id="ARBA00023015"/>
    </source>
</evidence>
<evidence type="ECO:0000256" key="10">
    <source>
        <dbReference type="ARBA" id="ARBA00023163"/>
    </source>
</evidence>
<dbReference type="PANTHER" id="PTHR33202:SF2">
    <property type="entry name" value="FERRIC UPTAKE REGULATION PROTEIN"/>
    <property type="match status" value="1"/>
</dbReference>
<dbReference type="GO" id="GO:0005829">
    <property type="term" value="C:cytosol"/>
    <property type="evidence" value="ECO:0007669"/>
    <property type="project" value="TreeGrafter"/>
</dbReference>
<proteinExistence type="inferred from homology"/>
<dbReference type="Pfam" id="PF01475">
    <property type="entry name" value="FUR"/>
    <property type="match status" value="1"/>
</dbReference>
<dbReference type="SUPFAM" id="SSF46785">
    <property type="entry name" value="Winged helix' DNA-binding domain"/>
    <property type="match status" value="1"/>
</dbReference>
<dbReference type="InterPro" id="IPR036390">
    <property type="entry name" value="WH_DNA-bd_sf"/>
</dbReference>
<dbReference type="Gene3D" id="3.30.1490.190">
    <property type="match status" value="1"/>
</dbReference>
<evidence type="ECO:0000256" key="7">
    <source>
        <dbReference type="ARBA" id="ARBA00022833"/>
    </source>
</evidence>
<comment type="cofactor">
    <cofactor evidence="11">
        <name>Zn(2+)</name>
        <dbReference type="ChEBI" id="CHEBI:29105"/>
    </cofactor>
    <text evidence="11">Binds 1 zinc ion per subunit.</text>
</comment>
<dbReference type="InterPro" id="IPR036388">
    <property type="entry name" value="WH-like_DNA-bd_sf"/>
</dbReference>
<dbReference type="PANTHER" id="PTHR33202">
    <property type="entry name" value="ZINC UPTAKE REGULATION PROTEIN"/>
    <property type="match status" value="1"/>
</dbReference>
<evidence type="ECO:0000256" key="11">
    <source>
        <dbReference type="PIRSR" id="PIRSR602481-1"/>
    </source>
</evidence>
<dbReference type="GO" id="GO:0045892">
    <property type="term" value="P:negative regulation of DNA-templated transcription"/>
    <property type="evidence" value="ECO:0007669"/>
    <property type="project" value="TreeGrafter"/>
</dbReference>
<dbReference type="InterPro" id="IPR002481">
    <property type="entry name" value="FUR"/>
</dbReference>
<feature type="binding site" evidence="11">
    <location>
        <position position="136"/>
    </location>
    <ligand>
        <name>Zn(2+)</name>
        <dbReference type="ChEBI" id="CHEBI:29105"/>
    </ligand>
</feature>
<keyword evidence="4" id="KW-0963">Cytoplasm</keyword>
<feature type="binding site" evidence="11">
    <location>
        <position position="133"/>
    </location>
    <ligand>
        <name>Zn(2+)</name>
        <dbReference type="ChEBI" id="CHEBI:29105"/>
    </ligand>
</feature>
<dbReference type="GO" id="GO:0000976">
    <property type="term" value="F:transcription cis-regulatory region binding"/>
    <property type="evidence" value="ECO:0007669"/>
    <property type="project" value="TreeGrafter"/>
</dbReference>
<evidence type="ECO:0000256" key="9">
    <source>
        <dbReference type="ARBA" id="ARBA00023125"/>
    </source>
</evidence>
<evidence type="ECO:0000256" key="1">
    <source>
        <dbReference type="ARBA" id="ARBA00004496"/>
    </source>
</evidence>
<keyword evidence="6 11" id="KW-0479">Metal-binding</keyword>
<protein>
    <submittedName>
        <fullName evidence="13">Transcriptional repressor</fullName>
    </submittedName>
</protein>
<sequence length="138" mass="15380">MLSSDRSRPAVPGQRSTRQRTAVAALLEEIAEFRSAQDLFEELRSRGEDVGLTTVYRTLQSLADADEIDVLRFDSGEAYYRRCSRGHHHHLVCRDCGRTVEVTGPTVERWADKIAAEHGFTDVGHSLEIFGRCTACAG</sequence>
<evidence type="ECO:0000256" key="5">
    <source>
        <dbReference type="ARBA" id="ARBA00022491"/>
    </source>
</evidence>
<dbReference type="AlphaFoldDB" id="A0A7Z0WM89"/>
<feature type="binding site" evidence="12">
    <location>
        <position position="108"/>
    </location>
    <ligand>
        <name>Fe cation</name>
        <dbReference type="ChEBI" id="CHEBI:24875"/>
    </ligand>
</feature>
<keyword evidence="8" id="KW-0805">Transcription regulation</keyword>
<keyword evidence="9" id="KW-0238">DNA-binding</keyword>
<keyword evidence="14" id="KW-1185">Reference proteome</keyword>
<evidence type="ECO:0000256" key="2">
    <source>
        <dbReference type="ARBA" id="ARBA00007957"/>
    </source>
</evidence>
<evidence type="ECO:0000256" key="3">
    <source>
        <dbReference type="ARBA" id="ARBA00011738"/>
    </source>
</evidence>
<keyword evidence="7 11" id="KW-0862">Zinc</keyword>
<dbReference type="EMBL" id="MSIF01000006">
    <property type="protein sequence ID" value="OLF10721.1"/>
    <property type="molecule type" value="Genomic_DNA"/>
</dbReference>
<feature type="binding site" evidence="11">
    <location>
        <position position="93"/>
    </location>
    <ligand>
        <name>Zn(2+)</name>
        <dbReference type="ChEBI" id="CHEBI:29105"/>
    </ligand>
</feature>
<dbReference type="GO" id="GO:1900376">
    <property type="term" value="P:regulation of secondary metabolite biosynthetic process"/>
    <property type="evidence" value="ECO:0007669"/>
    <property type="project" value="TreeGrafter"/>
</dbReference>
<comment type="subunit">
    <text evidence="3">Homodimer.</text>
</comment>
<comment type="subcellular location">
    <subcellularLocation>
        <location evidence="1">Cytoplasm</location>
    </subcellularLocation>
</comment>
<keyword evidence="5" id="KW-0678">Repressor</keyword>
<comment type="caution">
    <text evidence="13">The sequence shown here is derived from an EMBL/GenBank/DDBJ whole genome shotgun (WGS) entry which is preliminary data.</text>
</comment>
<accession>A0A7Z0WM89</accession>